<dbReference type="EMBL" id="BGPR01000622">
    <property type="protein sequence ID" value="GBM28919.1"/>
    <property type="molecule type" value="Genomic_DNA"/>
</dbReference>
<name>A0A4Y2EKT4_ARAVE</name>
<comment type="caution">
    <text evidence="1">The sequence shown here is derived from an EMBL/GenBank/DDBJ whole genome shotgun (WGS) entry which is preliminary data.</text>
</comment>
<gene>
    <name evidence="1" type="ORF">AVEN_265299_1</name>
</gene>
<dbReference type="Proteomes" id="UP000499080">
    <property type="component" value="Unassembled WGS sequence"/>
</dbReference>
<dbReference type="AlphaFoldDB" id="A0A4Y2EKT4"/>
<reference evidence="1 2" key="1">
    <citation type="journal article" date="2019" name="Sci. Rep.">
        <title>Orb-weaving spider Araneus ventricosus genome elucidates the spidroin gene catalogue.</title>
        <authorList>
            <person name="Kono N."/>
            <person name="Nakamura H."/>
            <person name="Ohtoshi R."/>
            <person name="Moran D.A.P."/>
            <person name="Shinohara A."/>
            <person name="Yoshida Y."/>
            <person name="Fujiwara M."/>
            <person name="Mori M."/>
            <person name="Tomita M."/>
            <person name="Arakawa K."/>
        </authorList>
    </citation>
    <scope>NUCLEOTIDE SEQUENCE [LARGE SCALE GENOMIC DNA]</scope>
</reference>
<sequence>MSKWEVLAKREFGFFFRVENEKCVKYSLIDKLYNLIDKLYSLIDKLYVLAEALELGIHEESAPVHLESVSPENSSFQPINLGGSFMEAPRKRHDRPLQSSRVTVPTPPAAFKTRPPLLFPEKTLLPFPHFVFFASVRGVRSALPTIAFQFYGLVRRMKIQI</sequence>
<proteinExistence type="predicted"/>
<evidence type="ECO:0000313" key="1">
    <source>
        <dbReference type="EMBL" id="GBM28919.1"/>
    </source>
</evidence>
<accession>A0A4Y2EKT4</accession>
<organism evidence="1 2">
    <name type="scientific">Araneus ventricosus</name>
    <name type="common">Orbweaver spider</name>
    <name type="synonym">Epeira ventricosa</name>
    <dbReference type="NCBI Taxonomy" id="182803"/>
    <lineage>
        <taxon>Eukaryota</taxon>
        <taxon>Metazoa</taxon>
        <taxon>Ecdysozoa</taxon>
        <taxon>Arthropoda</taxon>
        <taxon>Chelicerata</taxon>
        <taxon>Arachnida</taxon>
        <taxon>Araneae</taxon>
        <taxon>Araneomorphae</taxon>
        <taxon>Entelegynae</taxon>
        <taxon>Araneoidea</taxon>
        <taxon>Araneidae</taxon>
        <taxon>Araneus</taxon>
    </lineage>
</organism>
<evidence type="ECO:0000313" key="2">
    <source>
        <dbReference type="Proteomes" id="UP000499080"/>
    </source>
</evidence>
<keyword evidence="2" id="KW-1185">Reference proteome</keyword>
<protein>
    <submittedName>
        <fullName evidence="1">Uncharacterized protein</fullName>
    </submittedName>
</protein>